<dbReference type="EMBL" id="QKNV01000176">
    <property type="protein sequence ID" value="PZA20496.1"/>
    <property type="molecule type" value="Genomic_DNA"/>
</dbReference>
<proteinExistence type="predicted"/>
<gene>
    <name evidence="3" type="ORF">DMO24_15175</name>
    <name evidence="2" type="ORF">FHX36_002975</name>
</gene>
<dbReference type="AlphaFoldDB" id="A0A323VBA3"/>
<sequence>MEETDPSVEVTVTEQDTEHAAIRLVGELTESARRPLVRVMTDLLLGAPQLRRVQLDTCAVGFMNSAGMSALVQVQKMCQPRGIDLTLVVHGSAVSRPLQLSGLWHRFTVIDRRDDAPPVVHEATHERTEHS</sequence>
<reference evidence="2 5" key="2">
    <citation type="submission" date="2020-08" db="EMBL/GenBank/DDBJ databases">
        <title>Sequencing the genomes of 1000 actinobacteria strains.</title>
        <authorList>
            <person name="Klenk H.-P."/>
        </authorList>
    </citation>
    <scope>NUCLEOTIDE SEQUENCE [LARGE SCALE GENOMIC DNA]</scope>
    <source>
        <strain evidence="2 5">DSM 16678</strain>
    </source>
</reference>
<comment type="caution">
    <text evidence="3">The sequence shown here is derived from an EMBL/GenBank/DDBJ whole genome shotgun (WGS) entry which is preliminary data.</text>
</comment>
<keyword evidence="4" id="KW-1185">Reference proteome</keyword>
<evidence type="ECO:0000313" key="2">
    <source>
        <dbReference type="EMBL" id="MBB3677240.1"/>
    </source>
</evidence>
<dbReference type="CDD" id="cd07043">
    <property type="entry name" value="STAS_anti-anti-sigma_factors"/>
    <property type="match status" value="1"/>
</dbReference>
<reference evidence="3 4" key="1">
    <citation type="submission" date="2018-06" db="EMBL/GenBank/DDBJ databases">
        <title>Draft genome sequence of Modestobacter versicolor CP153-2.</title>
        <authorList>
            <person name="Gundlapally S.R."/>
        </authorList>
    </citation>
    <scope>NUCLEOTIDE SEQUENCE [LARGE SCALE GENOMIC DNA]</scope>
    <source>
        <strain evidence="3 4">CP153-2</strain>
    </source>
</reference>
<dbReference type="Proteomes" id="UP000247602">
    <property type="component" value="Unassembled WGS sequence"/>
</dbReference>
<evidence type="ECO:0000259" key="1">
    <source>
        <dbReference type="PROSITE" id="PS50801"/>
    </source>
</evidence>
<accession>A0A323VBA3</accession>
<dbReference type="PROSITE" id="PS50801">
    <property type="entry name" value="STAS"/>
    <property type="match status" value="1"/>
</dbReference>
<dbReference type="InterPro" id="IPR002645">
    <property type="entry name" value="STAS_dom"/>
</dbReference>
<dbReference type="RefSeq" id="WP_110553060.1">
    <property type="nucleotide sequence ID" value="NZ_JACIBU010000001.1"/>
</dbReference>
<dbReference type="Gene3D" id="3.30.750.24">
    <property type="entry name" value="STAS domain"/>
    <property type="match status" value="1"/>
</dbReference>
<protein>
    <submittedName>
        <fullName evidence="2">Anti-anti-sigma factor</fullName>
    </submittedName>
    <submittedName>
        <fullName evidence="3">Anti-sigma factor antagonist</fullName>
    </submittedName>
</protein>
<dbReference type="Proteomes" id="UP000580718">
    <property type="component" value="Unassembled WGS sequence"/>
</dbReference>
<name>A0A323VBA3_9ACTN</name>
<dbReference type="EMBL" id="JACIBU010000001">
    <property type="protein sequence ID" value="MBB3677240.1"/>
    <property type="molecule type" value="Genomic_DNA"/>
</dbReference>
<dbReference type="SUPFAM" id="SSF52091">
    <property type="entry name" value="SpoIIaa-like"/>
    <property type="match status" value="1"/>
</dbReference>
<dbReference type="InterPro" id="IPR036513">
    <property type="entry name" value="STAS_dom_sf"/>
</dbReference>
<dbReference type="Pfam" id="PF01740">
    <property type="entry name" value="STAS"/>
    <property type="match status" value="1"/>
</dbReference>
<evidence type="ECO:0000313" key="5">
    <source>
        <dbReference type="Proteomes" id="UP000580718"/>
    </source>
</evidence>
<evidence type="ECO:0000313" key="3">
    <source>
        <dbReference type="EMBL" id="PZA20496.1"/>
    </source>
</evidence>
<evidence type="ECO:0000313" key="4">
    <source>
        <dbReference type="Proteomes" id="UP000247602"/>
    </source>
</evidence>
<feature type="domain" description="STAS" evidence="1">
    <location>
        <begin position="22"/>
        <end position="123"/>
    </location>
</feature>
<dbReference type="OrthoDB" id="5185695at2"/>
<organism evidence="3 4">
    <name type="scientific">Modestobacter versicolor</name>
    <dbReference type="NCBI Taxonomy" id="429133"/>
    <lineage>
        <taxon>Bacteria</taxon>
        <taxon>Bacillati</taxon>
        <taxon>Actinomycetota</taxon>
        <taxon>Actinomycetes</taxon>
        <taxon>Geodermatophilales</taxon>
        <taxon>Geodermatophilaceae</taxon>
        <taxon>Modestobacter</taxon>
    </lineage>
</organism>